<protein>
    <submittedName>
        <fullName evidence="1">Uncharacterized protein</fullName>
    </submittedName>
</protein>
<gene>
    <name evidence="1" type="ordered locus">Cycma_2709</name>
</gene>
<sequence length="40" mass="4684">MDRRGVGFGITRMIKYESKASFITESKQAVWEFKPAIEYL</sequence>
<name>G0IYM5_CYCMS</name>
<dbReference type="KEGG" id="cmr:Cycma_2709"/>
<proteinExistence type="predicted"/>
<accession>G0IYM5</accession>
<dbReference type="HOGENOM" id="CLU_3288341_0_0_10"/>
<evidence type="ECO:0000313" key="1">
    <source>
        <dbReference type="EMBL" id="AEL26448.1"/>
    </source>
</evidence>
<dbReference type="STRING" id="880070.Cycma_2709"/>
<dbReference type="AlphaFoldDB" id="G0IYM5"/>
<dbReference type="EMBL" id="CP002955">
    <property type="protein sequence ID" value="AEL26448.1"/>
    <property type="molecule type" value="Genomic_DNA"/>
</dbReference>
<reference evidence="2" key="1">
    <citation type="submission" date="2011-07" db="EMBL/GenBank/DDBJ databases">
        <title>The complete genome of Cyclobacterium marinum DSM 745.</title>
        <authorList>
            <person name="Lucas S."/>
            <person name="Han J."/>
            <person name="Lapidus A."/>
            <person name="Bruce D."/>
            <person name="Goodwin L."/>
            <person name="Pitluck S."/>
            <person name="Peters L."/>
            <person name="Kyrpides N."/>
            <person name="Mavromatis K."/>
            <person name="Ivanova N."/>
            <person name="Ovchinnikova G."/>
            <person name="Chertkov O."/>
            <person name="Detter J.C."/>
            <person name="Tapia R."/>
            <person name="Han C."/>
            <person name="Land M."/>
            <person name="Hauser L."/>
            <person name="Markowitz V."/>
            <person name="Cheng J.-F."/>
            <person name="Hugenholtz P."/>
            <person name="Woyke T."/>
            <person name="Wu D."/>
            <person name="Tindall B."/>
            <person name="Schuetze A."/>
            <person name="Brambilla E."/>
            <person name="Klenk H.-P."/>
            <person name="Eisen J.A."/>
        </authorList>
    </citation>
    <scope>NUCLEOTIDE SEQUENCE [LARGE SCALE GENOMIC DNA]</scope>
    <source>
        <strain evidence="2">ATCC 25205 / DSM 745 / LMG 13164 / NCIMB 1802</strain>
    </source>
</reference>
<evidence type="ECO:0000313" key="2">
    <source>
        <dbReference type="Proteomes" id="UP000001635"/>
    </source>
</evidence>
<keyword evidence="2" id="KW-1185">Reference proteome</keyword>
<organism evidence="1 2">
    <name type="scientific">Cyclobacterium marinum (strain ATCC 25205 / DSM 745 / LMG 13164 / NCIMB 1802)</name>
    <name type="common">Flectobacillus marinus</name>
    <dbReference type="NCBI Taxonomy" id="880070"/>
    <lineage>
        <taxon>Bacteria</taxon>
        <taxon>Pseudomonadati</taxon>
        <taxon>Bacteroidota</taxon>
        <taxon>Cytophagia</taxon>
        <taxon>Cytophagales</taxon>
        <taxon>Cyclobacteriaceae</taxon>
        <taxon>Cyclobacterium</taxon>
    </lineage>
</organism>
<dbReference type="Proteomes" id="UP000001635">
    <property type="component" value="Chromosome"/>
</dbReference>